<protein>
    <submittedName>
        <fullName evidence="3">Class I SAM-dependent methyltransferase</fullName>
    </submittedName>
</protein>
<evidence type="ECO:0000313" key="3">
    <source>
        <dbReference type="EMBL" id="EAK0453729.1"/>
    </source>
</evidence>
<evidence type="ECO:0000313" key="4">
    <source>
        <dbReference type="EMBL" id="EAK0469147.1"/>
    </source>
</evidence>
<dbReference type="EMBL" id="AABTCC010000020">
    <property type="protein sequence ID" value="EAI8859525.1"/>
    <property type="molecule type" value="Genomic_DNA"/>
</dbReference>
<evidence type="ECO:0000313" key="1">
    <source>
        <dbReference type="EMBL" id="EAI5408315.1"/>
    </source>
</evidence>
<dbReference type="EMBL" id="AABQDW010000010">
    <property type="protein sequence ID" value="EAI5408315.1"/>
    <property type="molecule type" value="Genomic_DNA"/>
</dbReference>
<dbReference type="SUPFAM" id="SSF53335">
    <property type="entry name" value="S-adenosyl-L-methionine-dependent methyltransferases"/>
    <property type="match status" value="1"/>
</dbReference>
<dbReference type="Proteomes" id="UP000535509">
    <property type="component" value="Unassembled WGS sequence"/>
</dbReference>
<dbReference type="OMA" id="FDDIHWS"/>
<dbReference type="Pfam" id="PF13578">
    <property type="entry name" value="Methyltransf_24"/>
    <property type="match status" value="1"/>
</dbReference>
<reference evidence="3 6" key="1">
    <citation type="submission" date="2018-05" db="EMBL/GenBank/DDBJ databases">
        <authorList>
            <consortium name="PulseNet: The National Subtyping Network for Foodborne Disease Surveillance"/>
            <person name="Tarr C.L."/>
            <person name="Trees E."/>
            <person name="Katz L.S."/>
            <person name="Carleton-Romer H.A."/>
            <person name="Stroika S."/>
            <person name="Kucerova Z."/>
            <person name="Roache K.F."/>
            <person name="Sabol A.L."/>
            <person name="Besser J."/>
            <person name="Gerner-Smidt P."/>
        </authorList>
    </citation>
    <scope>NUCLEOTIDE SEQUENCE</scope>
    <source>
        <strain evidence="3">2014D-0197</strain>
        <strain evidence="1 6">2016D-0221</strain>
        <strain evidence="4">D4313</strain>
        <strain evidence="2 5">PNUSAC001503</strain>
    </source>
</reference>
<dbReference type="GO" id="GO:0008171">
    <property type="term" value="F:O-methyltransferase activity"/>
    <property type="evidence" value="ECO:0007669"/>
    <property type="project" value="TreeGrafter"/>
</dbReference>
<dbReference type="GO" id="GO:0032259">
    <property type="term" value="P:methylation"/>
    <property type="evidence" value="ECO:0007669"/>
    <property type="project" value="UniProtKB-KW"/>
</dbReference>
<dbReference type="EMBL" id="AACCXM010000006">
    <property type="protein sequence ID" value="EAK0469147.1"/>
    <property type="molecule type" value="Genomic_DNA"/>
</dbReference>
<proteinExistence type="predicted"/>
<gene>
    <name evidence="3" type="ORF">AAH17_08795</name>
    <name evidence="4" type="ORF">AAH24_07220</name>
    <name evidence="1" type="ORF">BVH53_06345</name>
    <name evidence="2" type="ORF">CX802_06775</name>
</gene>
<name>A0A5L4IM17_CAMFE</name>
<sequence length="217" mass="24880">MTLFEDILQQINARRDELFVRADEFVFNDYGAGARDENRSPEMMDIGVKCTKTLKDFAYIGVKNENAKLLFDTIRDLKPKIILELGCCLGFSSILFKAAFNKASIYTLEGDLNLANFAKENFDFFKFNDIKIVVGKFSDTLPKLLPKIDKIDFAFIDGHHDKNATIGYFEQILPFMNEGSVIAFDDINYNRNMTRAWDVIKQNKNSKDDGKIGIIWL</sequence>
<evidence type="ECO:0000313" key="6">
    <source>
        <dbReference type="Proteomes" id="UP000557842"/>
    </source>
</evidence>
<dbReference type="Gene3D" id="3.40.50.150">
    <property type="entry name" value="Vaccinia Virus protein VP39"/>
    <property type="match status" value="1"/>
</dbReference>
<dbReference type="PANTHER" id="PTHR43836:SF2">
    <property type="entry name" value="CATECHOL O-METHYLTRANSFERASE 1-RELATED"/>
    <property type="match status" value="1"/>
</dbReference>
<keyword evidence="5" id="KW-1185">Reference proteome</keyword>
<dbReference type="AlphaFoldDB" id="A0A5L4IM17"/>
<evidence type="ECO:0000313" key="2">
    <source>
        <dbReference type="EMBL" id="EAI8859525.1"/>
    </source>
</evidence>
<dbReference type="PANTHER" id="PTHR43836">
    <property type="entry name" value="CATECHOL O-METHYLTRANSFERASE 1-RELATED"/>
    <property type="match status" value="1"/>
</dbReference>
<dbReference type="InterPro" id="IPR029063">
    <property type="entry name" value="SAM-dependent_MTases_sf"/>
</dbReference>
<comment type="caution">
    <text evidence="3">The sequence shown here is derived from an EMBL/GenBank/DDBJ whole genome shotgun (WGS) entry which is preliminary data.</text>
</comment>
<accession>A0A5L4IM17</accession>
<keyword evidence="3" id="KW-0808">Transferase</keyword>
<dbReference type="GeneID" id="61065433"/>
<organism evidence="3">
    <name type="scientific">Campylobacter fetus</name>
    <dbReference type="NCBI Taxonomy" id="196"/>
    <lineage>
        <taxon>Bacteria</taxon>
        <taxon>Pseudomonadati</taxon>
        <taxon>Campylobacterota</taxon>
        <taxon>Epsilonproteobacteria</taxon>
        <taxon>Campylobacterales</taxon>
        <taxon>Campylobacteraceae</taxon>
        <taxon>Campylobacter</taxon>
    </lineage>
</organism>
<dbReference type="RefSeq" id="WP_002850689.1">
    <property type="nucleotide sequence ID" value="NZ_AABUZP020000015.1"/>
</dbReference>
<keyword evidence="3" id="KW-0489">Methyltransferase</keyword>
<evidence type="ECO:0000313" key="5">
    <source>
        <dbReference type="Proteomes" id="UP000535509"/>
    </source>
</evidence>
<dbReference type="Proteomes" id="UP000557842">
    <property type="component" value="Unassembled WGS sequence"/>
</dbReference>
<dbReference type="EMBL" id="AACCXK010000025">
    <property type="protein sequence ID" value="EAK0453729.1"/>
    <property type="molecule type" value="Genomic_DNA"/>
</dbReference>